<name>G0JKY0_9PROT</name>
<evidence type="ECO:0000313" key="1">
    <source>
        <dbReference type="EMBL" id="AEM47977.1"/>
    </source>
</evidence>
<protein>
    <submittedName>
        <fullName evidence="1">Uncharacterized protein</fullName>
    </submittedName>
</protein>
<organism evidence="1 2">
    <name type="scientific">Acidithiobacillus ferrivorans SS3</name>
    <dbReference type="NCBI Taxonomy" id="743299"/>
    <lineage>
        <taxon>Bacteria</taxon>
        <taxon>Pseudomonadati</taxon>
        <taxon>Pseudomonadota</taxon>
        <taxon>Acidithiobacillia</taxon>
        <taxon>Acidithiobacillales</taxon>
        <taxon>Acidithiobacillaceae</taxon>
        <taxon>Acidithiobacillus</taxon>
    </lineage>
</organism>
<dbReference type="AlphaFoldDB" id="G0JKY0"/>
<accession>G0JKY0</accession>
<dbReference type="HOGENOM" id="CLU_2490735_0_0_6"/>
<dbReference type="EMBL" id="CP002985">
    <property type="protein sequence ID" value="AEM47977.1"/>
    <property type="molecule type" value="Genomic_DNA"/>
</dbReference>
<reference evidence="1 2" key="1">
    <citation type="journal article" date="2011" name="J. Bacteriol.">
        <title>Draft genome of the psychrotolerant acidophile Acidithiobacillus ferrivorans SS3.</title>
        <authorList>
            <person name="Liljeqvist M."/>
            <person name="Valdes J."/>
            <person name="Holmes D.S."/>
            <person name="Dopson M."/>
        </authorList>
    </citation>
    <scope>NUCLEOTIDE SEQUENCE [LARGE SCALE GENOMIC DNA]</scope>
    <source>
        <strain evidence="1 2">SS3</strain>
    </source>
</reference>
<gene>
    <name evidence="1" type="ORF">Acife_1851</name>
</gene>
<dbReference type="Proteomes" id="UP000009220">
    <property type="component" value="Chromosome"/>
</dbReference>
<dbReference type="KEGG" id="afi:Acife_1851"/>
<evidence type="ECO:0000313" key="2">
    <source>
        <dbReference type="Proteomes" id="UP000009220"/>
    </source>
</evidence>
<sequence>MEDLIAIGAYGIKLVIKVSVKGLAIMRGLNLVNMLLQLSMMDDPLRLRDSTPWVLNKQRQHCFIFKRSVCVLGGSLFKRFYQRELI</sequence>
<dbReference type="STRING" id="743299.Acife_1851"/>
<proteinExistence type="predicted"/>